<dbReference type="Proteomes" id="UP000605392">
    <property type="component" value="Unassembled WGS sequence"/>
</dbReference>
<keyword evidence="2" id="KW-1185">Reference proteome</keyword>
<protein>
    <submittedName>
        <fullName evidence="1">Uncharacterized protein</fullName>
    </submittedName>
</protein>
<comment type="caution">
    <text evidence="1">The sequence shown here is derived from an EMBL/GenBank/DDBJ whole genome shotgun (WGS) entry which is preliminary data.</text>
</comment>
<evidence type="ECO:0000313" key="2">
    <source>
        <dbReference type="Proteomes" id="UP000605392"/>
    </source>
</evidence>
<reference evidence="1 2" key="1">
    <citation type="journal article" date="2019" name="Int. J. Syst. Evol. Microbiol.">
        <title>The Global Catalogue of Microorganisms (GCM) 10K type strain sequencing project: providing services to taxonomists for standard genome sequencing and annotation.</title>
        <authorList>
            <consortium name="The Broad Institute Genomics Platform"/>
            <consortium name="The Broad Institute Genome Sequencing Center for Infectious Disease"/>
            <person name="Wu L."/>
            <person name="Ma J."/>
        </authorList>
    </citation>
    <scope>NUCLEOTIDE SEQUENCE [LARGE SCALE GENOMIC DNA]</scope>
    <source>
        <strain evidence="1 2">CGMCC 1.12720</strain>
    </source>
</reference>
<dbReference type="EMBL" id="BMFN01000003">
    <property type="protein sequence ID" value="GGF77520.1"/>
    <property type="molecule type" value="Genomic_DNA"/>
</dbReference>
<evidence type="ECO:0000313" key="1">
    <source>
        <dbReference type="EMBL" id="GGF77520.1"/>
    </source>
</evidence>
<name>A0ACB5PVY4_9BACT</name>
<sequence length="390" mass="44337">MGFIGLAATFYVYLYALTATKTVGTATDKFIEALVPFSYAPYFIPFTKLYGEAKPLSKRTALLLTAYTIAIFAISIARNSRGTFMIGFASLAFAYALGLLLGYYKARFFTLRYLFIALTSFWLFTGPVADIGTAMVLVRQQRNDIPYSELVSLTLEAFHDKESIRLYRMAESSEKQDWDEHYLNNIFIARFSNLKYNDTSLLLSSKISEYDPDVFDFTINHFLANLPSPVLNLLGVNFDKRSVNQVSFGDYLFSKVYAKPQALGSFFTGHFAGTGMAAFGWWYLAILGVGIIPVYFLYDKLTIQTRALHQPTAAFHTKLRFSFCGLLFLTPIFQFFPAESVEKIGAFLLRGWLQMIILYFVLYHLTYFLDKALTGFAPSRRVKPQSQPIY</sequence>
<gene>
    <name evidence="1" type="ORF">GCM10011375_35760</name>
</gene>
<proteinExistence type="predicted"/>
<organism evidence="1 2">
    <name type="scientific">Hymenobacter qilianensis</name>
    <dbReference type="NCBI Taxonomy" id="1385715"/>
    <lineage>
        <taxon>Bacteria</taxon>
        <taxon>Pseudomonadati</taxon>
        <taxon>Bacteroidota</taxon>
        <taxon>Cytophagia</taxon>
        <taxon>Cytophagales</taxon>
        <taxon>Hymenobacteraceae</taxon>
        <taxon>Hymenobacter</taxon>
    </lineage>
</organism>
<accession>A0ACB5PVY4</accession>